<dbReference type="InterPro" id="IPR032675">
    <property type="entry name" value="LRR_dom_sf"/>
</dbReference>
<keyword evidence="2" id="KW-0677">Repeat</keyword>
<dbReference type="SMART" id="SM00364">
    <property type="entry name" value="LRR_BAC"/>
    <property type="match status" value="7"/>
</dbReference>
<name>A0A917FTE9_9GAMM</name>
<dbReference type="Proteomes" id="UP000605253">
    <property type="component" value="Unassembled WGS sequence"/>
</dbReference>
<sequence length="909" mass="97874">MNKIIYTLILIFTALGINASPLIFSNDFETPAGSIEFVSDESVLFTQTGDSANFEVVVRDYLGNVVTTGDVQWSLSSSTNLSSSNEQSRTVAINADSFTVETVVLTAYHQEANATGEASIILAEVTNNTKVIPDEDVISGSTPASGVQSEIILNKNALTETIQVGDYVVSGQNTGLLVLADQVTVNTNNVTLLASRASFTQAFRTLNYSGVSQKSSYHAKIYGADNTIEVRDKKNGKLIYQKTLFNSFSCELSGGGPAGINLTGASIDFDYNVTITPVLNLSSSTINEMSLTTTANTAFAFTTGSLAFDSSISGEVDCQVQSLPDFESPPAIIYGLWVNLAVTPSLGVKLQANINGPNATLSGPTGIASVQTEAGVRYTNSNGWEYIDSNQLNYQFDLIDGEFSTDVEFSFSAQAYANANMNVEVSLGKPPLGLELGQFDFMQAEFSETLGFAITTPLDPNDLAYSGPEASLEGRFILTPKAGLSGAVFDALNDVLGIDLSFNQSFSPLIDTSLPHWVSPKPVLITPASTPPNTETTIGVQLQEPDNNVYGSFQLLTDFVPTDTSGFFGNISSGIGSINWIPHPNDEGMIFKFYPRISVDGLSRIMPYANNQPAIMEVGDMLISDVVFADSNMENCVLNQALSQGWVYVSEFVWAFCANSNINDISGIENLSSLDRIFLSGNQISDVFSLASLTHLTYLDLEYNQINNVSALRNFTQLRTLKLSNNQISDVSALEELALTELTELSLSYNQISNVTALGSLTQLTRLGLSNNQISNVTALGSLTQLTVLSLSSNQISDVSALGSLTQLTSLALSNNQISDVSALGSLTQLTYLSLFSNQISDVSALDSLTQLITLYLHSNNYLIPCSQLEQFFYVLNFEYDDYYDVDGDGMIILPTNNPPGVDEACGTF</sequence>
<dbReference type="RefSeq" id="WP_188366183.1">
    <property type="nucleotide sequence ID" value="NZ_BAABJF010000037.1"/>
</dbReference>
<dbReference type="SMART" id="SM00365">
    <property type="entry name" value="LRR_SD22"/>
    <property type="match status" value="8"/>
</dbReference>
<evidence type="ECO:0000256" key="2">
    <source>
        <dbReference type="ARBA" id="ARBA00022737"/>
    </source>
</evidence>
<dbReference type="Pfam" id="PF12799">
    <property type="entry name" value="LRR_4"/>
    <property type="match status" value="4"/>
</dbReference>
<accession>A0A917FTE9</accession>
<protein>
    <recommendedName>
        <fullName evidence="5">Leucine-rich repeat domain-containing protein</fullName>
    </recommendedName>
</protein>
<evidence type="ECO:0008006" key="5">
    <source>
        <dbReference type="Google" id="ProtNLM"/>
    </source>
</evidence>
<dbReference type="GO" id="GO:0035591">
    <property type="term" value="F:signaling adaptor activity"/>
    <property type="evidence" value="ECO:0007669"/>
    <property type="project" value="TreeGrafter"/>
</dbReference>
<evidence type="ECO:0000313" key="3">
    <source>
        <dbReference type="EMBL" id="GGG03441.1"/>
    </source>
</evidence>
<evidence type="ECO:0000256" key="1">
    <source>
        <dbReference type="ARBA" id="ARBA00022614"/>
    </source>
</evidence>
<dbReference type="Gene3D" id="3.80.10.10">
    <property type="entry name" value="Ribonuclease Inhibitor"/>
    <property type="match status" value="2"/>
</dbReference>
<dbReference type="SMART" id="SM00369">
    <property type="entry name" value="LRR_TYP"/>
    <property type="match status" value="8"/>
</dbReference>
<dbReference type="PANTHER" id="PTHR47566">
    <property type="match status" value="1"/>
</dbReference>
<evidence type="ECO:0000313" key="4">
    <source>
        <dbReference type="Proteomes" id="UP000605253"/>
    </source>
</evidence>
<dbReference type="InterPro" id="IPR001611">
    <property type="entry name" value="Leu-rich_rpt"/>
</dbReference>
<dbReference type="SUPFAM" id="SSF52058">
    <property type="entry name" value="L domain-like"/>
    <property type="match status" value="1"/>
</dbReference>
<dbReference type="InterPro" id="IPR003591">
    <property type="entry name" value="Leu-rich_rpt_typical-subtyp"/>
</dbReference>
<dbReference type="InterPro" id="IPR025875">
    <property type="entry name" value="Leu-rich_rpt_4"/>
</dbReference>
<reference evidence="3" key="1">
    <citation type="journal article" date="2014" name="Int. J. Syst. Evol. Microbiol.">
        <title>Complete genome sequence of Corynebacterium casei LMG S-19264T (=DSM 44701T), isolated from a smear-ripened cheese.</title>
        <authorList>
            <consortium name="US DOE Joint Genome Institute (JGI-PGF)"/>
            <person name="Walter F."/>
            <person name="Albersmeier A."/>
            <person name="Kalinowski J."/>
            <person name="Ruckert C."/>
        </authorList>
    </citation>
    <scope>NUCLEOTIDE SEQUENCE</scope>
    <source>
        <strain evidence="3">CGMCC 1.12181</strain>
    </source>
</reference>
<reference evidence="3" key="2">
    <citation type="submission" date="2020-09" db="EMBL/GenBank/DDBJ databases">
        <authorList>
            <person name="Sun Q."/>
            <person name="Zhou Y."/>
        </authorList>
    </citation>
    <scope>NUCLEOTIDE SEQUENCE</scope>
    <source>
        <strain evidence="3">CGMCC 1.12181</strain>
    </source>
</reference>
<dbReference type="PROSITE" id="PS51450">
    <property type="entry name" value="LRR"/>
    <property type="match status" value="8"/>
</dbReference>
<organism evidence="3 4">
    <name type="scientific">Marinicella pacifica</name>
    <dbReference type="NCBI Taxonomy" id="1171543"/>
    <lineage>
        <taxon>Bacteria</taxon>
        <taxon>Pseudomonadati</taxon>
        <taxon>Pseudomonadota</taxon>
        <taxon>Gammaproteobacteria</taxon>
        <taxon>Lysobacterales</taxon>
        <taxon>Marinicellaceae</taxon>
        <taxon>Marinicella</taxon>
    </lineage>
</organism>
<keyword evidence="4" id="KW-1185">Reference proteome</keyword>
<gene>
    <name evidence="3" type="ORF">GCM10011365_25730</name>
</gene>
<keyword evidence="1" id="KW-0433">Leucine-rich repeat</keyword>
<dbReference type="AlphaFoldDB" id="A0A917FTE9"/>
<proteinExistence type="predicted"/>
<comment type="caution">
    <text evidence="3">The sequence shown here is derived from an EMBL/GenBank/DDBJ whole genome shotgun (WGS) entry which is preliminary data.</text>
</comment>
<dbReference type="EMBL" id="BMEO01000026">
    <property type="protein sequence ID" value="GGG03441.1"/>
    <property type="molecule type" value="Genomic_DNA"/>
</dbReference>
<dbReference type="PANTHER" id="PTHR47566:SF1">
    <property type="entry name" value="PROTEIN NUD1"/>
    <property type="match status" value="1"/>
</dbReference>
<dbReference type="InterPro" id="IPR052574">
    <property type="entry name" value="CDIRP"/>
</dbReference>